<feature type="region of interest" description="Disordered" evidence="1">
    <location>
        <begin position="469"/>
        <end position="558"/>
    </location>
</feature>
<evidence type="ECO:0000256" key="1">
    <source>
        <dbReference type="SAM" id="MobiDB-lite"/>
    </source>
</evidence>
<proteinExistence type="predicted"/>
<evidence type="ECO:0000313" key="3">
    <source>
        <dbReference type="Proteomes" id="UP000285146"/>
    </source>
</evidence>
<accession>A0A423WAU0</accession>
<dbReference type="EMBL" id="LKEB01000056">
    <property type="protein sequence ID" value="ROW00478.1"/>
    <property type="molecule type" value="Genomic_DNA"/>
</dbReference>
<organism evidence="2 3">
    <name type="scientific">Cytospora leucostoma</name>
    <dbReference type="NCBI Taxonomy" id="1230097"/>
    <lineage>
        <taxon>Eukaryota</taxon>
        <taxon>Fungi</taxon>
        <taxon>Dikarya</taxon>
        <taxon>Ascomycota</taxon>
        <taxon>Pezizomycotina</taxon>
        <taxon>Sordariomycetes</taxon>
        <taxon>Sordariomycetidae</taxon>
        <taxon>Diaporthales</taxon>
        <taxon>Cytosporaceae</taxon>
        <taxon>Cytospora</taxon>
    </lineage>
</organism>
<dbReference type="OrthoDB" id="5229281at2759"/>
<sequence>MSAYIYVSFGERTVMMAKPATYQDLKRDIRTHFPMLGSVSSMVILWKDNGNTTGHWIEVVDSAYSVIPSGGELFVNVAEPITKRYIFTLPDGRNSNVGPLKQVPHGGGSSIRNNQTGQQVSINNKPKTSKHSYPGSESSFRFDRSVGAACASGWAVASERFRRSAKLIPNLEDCKEAVGLEVGESDCYPDEDGKSADNMSGHVQHQHYDACSRACTHECDCELCLQERGDTTVHNTDSAPGHAAGQHGEATAYNTPGKSFRYEHHDSYWGPSPDHVRPSGHATSPTPDLEPYEQSPRGWADLLTPHPISAWGPGDSTPQRDMGSSSPRPDYILESPRGSPGWPYPWRSRAGGGGLSGAHGKEDYADTQYAQTAAPLNNDDVQSASTTVPTSNNVQDSEHTDRYMACYRDAMNANLVEDADQTELTMADRRLLQQAQNQDLLDVIGMYHPAAQARLDFLNNRGLAQRLHDGGAGLNDGDSAEGPDHENVNGDGNGEDHWYASPQAASKRFSRRGGGGHRSGGGAMYSVKGTTNTSRQMEHYGWRLDKQGRDGSHRPEEW</sequence>
<feature type="compositionally biased region" description="Polar residues" evidence="1">
    <location>
        <begin position="110"/>
        <end position="126"/>
    </location>
</feature>
<dbReference type="AlphaFoldDB" id="A0A423WAU0"/>
<feature type="compositionally biased region" description="Basic and acidic residues" evidence="1">
    <location>
        <begin position="536"/>
        <end position="558"/>
    </location>
</feature>
<name>A0A423WAU0_9PEZI</name>
<gene>
    <name evidence="2" type="ORF">VPNG_07955</name>
</gene>
<feature type="compositionally biased region" description="Polar residues" evidence="1">
    <location>
        <begin position="316"/>
        <end position="327"/>
    </location>
</feature>
<comment type="caution">
    <text evidence="2">The sequence shown here is derived from an EMBL/GenBank/DDBJ whole genome shotgun (WGS) entry which is preliminary data.</text>
</comment>
<dbReference type="Proteomes" id="UP000285146">
    <property type="component" value="Unassembled WGS sequence"/>
</dbReference>
<keyword evidence="3" id="KW-1185">Reference proteome</keyword>
<feature type="region of interest" description="Disordered" evidence="1">
    <location>
        <begin position="234"/>
        <end position="346"/>
    </location>
</feature>
<evidence type="ECO:0000313" key="2">
    <source>
        <dbReference type="EMBL" id="ROW00478.1"/>
    </source>
</evidence>
<protein>
    <submittedName>
        <fullName evidence="2">Uncharacterized protein</fullName>
    </submittedName>
</protein>
<feature type="region of interest" description="Disordered" evidence="1">
    <location>
        <begin position="97"/>
        <end position="137"/>
    </location>
</feature>
<feature type="compositionally biased region" description="Basic and acidic residues" evidence="1">
    <location>
        <begin position="482"/>
        <end position="498"/>
    </location>
</feature>
<dbReference type="InParanoid" id="A0A423WAU0"/>
<reference evidence="2 3" key="1">
    <citation type="submission" date="2015-09" db="EMBL/GenBank/DDBJ databases">
        <title>Host preference determinants of Valsa canker pathogens revealed by comparative genomics.</title>
        <authorList>
            <person name="Yin Z."/>
            <person name="Huang L."/>
        </authorList>
    </citation>
    <scope>NUCLEOTIDE SEQUENCE [LARGE SCALE GENOMIC DNA]</scope>
    <source>
        <strain evidence="2 3">SXYLt</strain>
    </source>
</reference>